<sequence length="334" mass="38618">MELITENKEEELLNALENAKESLLVVTPFVTIDGIKPFLLIKKEKDIEITFITREPGVDWVTGATEYEAISKLSAEGCKVLVLEYLQSNLFLFDNKTLYVGDYFAAKNGFGLPINEDQGILTKSQIDEQQAKRLQHYYTDNPQIKSISSYRGAEKNLTKLREKYDDLGKVIEDITFSFLKPQEQNLIENSFLKRLSEERIINQYQVFEVDDLKDTYLIDAKYVIKLLEPDEGNKDHAIFTFTNEIAKKISSREIHGLVLFLDSDREYICLPGPFIKDKVMKKSYQTVTSNWQLQIYREDKELILFLVNGPKNFCKLPIGQYEGGLHFRLKGIKL</sequence>
<proteinExistence type="predicted"/>
<dbReference type="AlphaFoldDB" id="A0A9X3WKG3"/>
<organism evidence="1 2">
    <name type="scientific">Aquibacillus salsiterrae</name>
    <dbReference type="NCBI Taxonomy" id="2950439"/>
    <lineage>
        <taxon>Bacteria</taxon>
        <taxon>Bacillati</taxon>
        <taxon>Bacillota</taxon>
        <taxon>Bacilli</taxon>
        <taxon>Bacillales</taxon>
        <taxon>Bacillaceae</taxon>
        <taxon>Aquibacillus</taxon>
    </lineage>
</organism>
<protein>
    <submittedName>
        <fullName evidence="1">Uncharacterized protein</fullName>
    </submittedName>
</protein>
<comment type="caution">
    <text evidence="1">The sequence shown here is derived from an EMBL/GenBank/DDBJ whole genome shotgun (WGS) entry which is preliminary data.</text>
</comment>
<dbReference type="RefSeq" id="WP_272447840.1">
    <property type="nucleotide sequence ID" value="NZ_JAMQKC010000051.1"/>
</dbReference>
<accession>A0A9X3WKG3</accession>
<dbReference type="Proteomes" id="UP001145069">
    <property type="component" value="Unassembled WGS sequence"/>
</dbReference>
<dbReference type="EMBL" id="JAMQKC010000051">
    <property type="protein sequence ID" value="MDC3418741.1"/>
    <property type="molecule type" value="Genomic_DNA"/>
</dbReference>
<keyword evidence="2" id="KW-1185">Reference proteome</keyword>
<evidence type="ECO:0000313" key="2">
    <source>
        <dbReference type="Proteomes" id="UP001145069"/>
    </source>
</evidence>
<reference evidence="1" key="1">
    <citation type="submission" date="2022-06" db="EMBL/GenBank/DDBJ databases">
        <title>Aquibacillus sp. a new bacterium isolated from soil saline samples.</title>
        <authorList>
            <person name="Galisteo C."/>
            <person name="De La Haba R."/>
            <person name="Sanchez-Porro C."/>
            <person name="Ventosa A."/>
        </authorList>
    </citation>
    <scope>NUCLEOTIDE SEQUENCE</scope>
    <source>
        <strain evidence="1">3ASR75-54</strain>
    </source>
</reference>
<dbReference type="SUPFAM" id="SSF56024">
    <property type="entry name" value="Phospholipase D/nuclease"/>
    <property type="match status" value="1"/>
</dbReference>
<gene>
    <name evidence="1" type="ORF">NC799_18100</name>
</gene>
<evidence type="ECO:0000313" key="1">
    <source>
        <dbReference type="EMBL" id="MDC3418741.1"/>
    </source>
</evidence>
<name>A0A9X3WKG3_9BACI</name>